<dbReference type="PROSITE" id="PS51379">
    <property type="entry name" value="4FE4S_FER_2"/>
    <property type="match status" value="2"/>
</dbReference>
<dbReference type="PANTHER" id="PTHR30176">
    <property type="entry name" value="FERREDOXIN-TYPE PROTEIN NAPH"/>
    <property type="match status" value="1"/>
</dbReference>
<sequence>MPAPSAPKTLTLFALLVALVVAASYVVAPLWNDKPEGVQEHPPLIFEQTMTVGEFAKANNLPNPAMKEIFGLKSKADLDRPVTDFGIPGERILEEAAKQQALGSEYESKNWLKIPLKFGLWFLFMGGAFYLLRNKKINGANRKWLYLIATATFGVILTSDPSPMGTVKDTIHLFAVEGVFFPPRLIALTVFLLTVFLANKFICSWGCQLGVLQDLIFRLNRNAKDSKAGPLPQIKVPFVVTNTIRIAFLAAFTVAAFGWGYELIEPIDPFRVYKPMTWTLVCAGFILVLLFLSLFVYRPWCHFACPFGLVGWLVEKFSLTKIKVDYDTCISCEACAKACPSTVMDAILKQNRTIPDCFSCGTCMGVCPTDSISFTSGKRTPPPPDKFDQDA</sequence>
<evidence type="ECO:0000256" key="5">
    <source>
        <dbReference type="ARBA" id="ARBA00023004"/>
    </source>
</evidence>
<dbReference type="Gene3D" id="3.30.70.20">
    <property type="match status" value="1"/>
</dbReference>
<dbReference type="PROSITE" id="PS00198">
    <property type="entry name" value="4FE4S_FER_1"/>
    <property type="match status" value="2"/>
</dbReference>
<keyword evidence="1" id="KW-0813">Transport</keyword>
<reference evidence="9" key="1">
    <citation type="submission" date="2022-08" db="EMBL/GenBank/DDBJ databases">
        <title>Genome Sequence of the sulphate-reducing bacterium, Pseudodesulfovibrio portus JCM14722.</title>
        <authorList>
            <person name="Kondo R."/>
            <person name="Kataoka T."/>
        </authorList>
    </citation>
    <scope>NUCLEOTIDE SEQUENCE</scope>
    <source>
        <strain evidence="9">JCM 14722</strain>
    </source>
</reference>
<keyword evidence="7" id="KW-1133">Transmembrane helix</keyword>
<keyword evidence="4" id="KW-0249">Electron transport</keyword>
<protein>
    <recommendedName>
        <fullName evidence="8">4Fe-4S ferredoxin-type domain-containing protein</fullName>
    </recommendedName>
</protein>
<keyword evidence="6" id="KW-0411">Iron-sulfur</keyword>
<gene>
    <name evidence="9" type="ORF">JCM14722_26540</name>
</gene>
<feature type="domain" description="4Fe-4S ferredoxin-type" evidence="8">
    <location>
        <begin position="350"/>
        <end position="377"/>
    </location>
</feature>
<feature type="transmembrane region" description="Helical" evidence="7">
    <location>
        <begin position="144"/>
        <end position="159"/>
    </location>
</feature>
<keyword evidence="7" id="KW-0812">Transmembrane</keyword>
<dbReference type="Pfam" id="PF14697">
    <property type="entry name" value="Fer4_21"/>
    <property type="match status" value="1"/>
</dbReference>
<dbReference type="SUPFAM" id="SSF54862">
    <property type="entry name" value="4Fe-4S ferredoxins"/>
    <property type="match status" value="1"/>
</dbReference>
<dbReference type="EMBL" id="AP026708">
    <property type="protein sequence ID" value="BDQ35112.1"/>
    <property type="molecule type" value="Genomic_DNA"/>
</dbReference>
<dbReference type="Proteomes" id="UP001061361">
    <property type="component" value="Chromosome"/>
</dbReference>
<dbReference type="InterPro" id="IPR017896">
    <property type="entry name" value="4Fe4S_Fe-S-bd"/>
</dbReference>
<dbReference type="RefSeq" id="WP_264982003.1">
    <property type="nucleotide sequence ID" value="NZ_AP026708.1"/>
</dbReference>
<accession>A0ABN6RVL4</accession>
<keyword evidence="5" id="KW-0408">Iron</keyword>
<feature type="domain" description="4Fe-4S ferredoxin-type" evidence="8">
    <location>
        <begin position="320"/>
        <end position="349"/>
    </location>
</feature>
<evidence type="ECO:0000256" key="7">
    <source>
        <dbReference type="SAM" id="Phobius"/>
    </source>
</evidence>
<dbReference type="InterPro" id="IPR017900">
    <property type="entry name" value="4Fe4S_Fe_S_CS"/>
</dbReference>
<evidence type="ECO:0000259" key="8">
    <source>
        <dbReference type="PROSITE" id="PS51379"/>
    </source>
</evidence>
<dbReference type="InterPro" id="IPR051684">
    <property type="entry name" value="Electron_Trans/Redox"/>
</dbReference>
<evidence type="ECO:0000256" key="3">
    <source>
        <dbReference type="ARBA" id="ARBA00022723"/>
    </source>
</evidence>
<evidence type="ECO:0000256" key="1">
    <source>
        <dbReference type="ARBA" id="ARBA00022448"/>
    </source>
</evidence>
<feature type="transmembrane region" description="Helical" evidence="7">
    <location>
        <begin position="179"/>
        <end position="198"/>
    </location>
</feature>
<keyword evidence="10" id="KW-1185">Reference proteome</keyword>
<organism evidence="9 10">
    <name type="scientific">Pseudodesulfovibrio portus</name>
    <dbReference type="NCBI Taxonomy" id="231439"/>
    <lineage>
        <taxon>Bacteria</taxon>
        <taxon>Pseudomonadati</taxon>
        <taxon>Thermodesulfobacteriota</taxon>
        <taxon>Desulfovibrionia</taxon>
        <taxon>Desulfovibrionales</taxon>
        <taxon>Desulfovibrionaceae</taxon>
    </lineage>
</organism>
<dbReference type="PANTHER" id="PTHR30176:SF3">
    <property type="entry name" value="FERREDOXIN-TYPE PROTEIN NAPH"/>
    <property type="match status" value="1"/>
</dbReference>
<keyword evidence="3" id="KW-0479">Metal-binding</keyword>
<name>A0ABN6RVL4_9BACT</name>
<evidence type="ECO:0000313" key="10">
    <source>
        <dbReference type="Proteomes" id="UP001061361"/>
    </source>
</evidence>
<proteinExistence type="predicted"/>
<keyword evidence="7" id="KW-0472">Membrane</keyword>
<evidence type="ECO:0000256" key="6">
    <source>
        <dbReference type="ARBA" id="ARBA00023014"/>
    </source>
</evidence>
<evidence type="ECO:0000256" key="4">
    <source>
        <dbReference type="ARBA" id="ARBA00022982"/>
    </source>
</evidence>
<feature type="transmembrane region" description="Helical" evidence="7">
    <location>
        <begin position="244"/>
        <end position="264"/>
    </location>
</feature>
<feature type="transmembrane region" description="Helical" evidence="7">
    <location>
        <begin position="276"/>
        <end position="297"/>
    </location>
</feature>
<keyword evidence="2" id="KW-0004">4Fe-4S</keyword>
<dbReference type="Pfam" id="PF12801">
    <property type="entry name" value="Fer4_5"/>
    <property type="match status" value="1"/>
</dbReference>
<evidence type="ECO:0000313" key="9">
    <source>
        <dbReference type="EMBL" id="BDQ35112.1"/>
    </source>
</evidence>
<feature type="transmembrane region" description="Helical" evidence="7">
    <location>
        <begin position="114"/>
        <end position="132"/>
    </location>
</feature>
<evidence type="ECO:0000256" key="2">
    <source>
        <dbReference type="ARBA" id="ARBA00022485"/>
    </source>
</evidence>